<dbReference type="EMBL" id="CM001888">
    <property type="protein sequence ID" value="EOY19821.1"/>
    <property type="molecule type" value="Genomic_DNA"/>
</dbReference>
<sequence>MIFHHIIDEISASKFLTISQIRQVKLKLYRLEMTERERLTTHEQNFNQIIEDLKKLGVKMGEEQKALMFVASLPKELAHAVKSKIRNEKKLTLARVQDAAGEVRE</sequence>
<evidence type="ECO:0000313" key="1">
    <source>
        <dbReference type="EMBL" id="EOY19821.1"/>
    </source>
</evidence>
<dbReference type="HOGENOM" id="CLU_2241510_0_0_1"/>
<organism evidence="1 2">
    <name type="scientific">Theobroma cacao</name>
    <name type="common">Cacao</name>
    <name type="synonym">Cocoa</name>
    <dbReference type="NCBI Taxonomy" id="3641"/>
    <lineage>
        <taxon>Eukaryota</taxon>
        <taxon>Viridiplantae</taxon>
        <taxon>Streptophyta</taxon>
        <taxon>Embryophyta</taxon>
        <taxon>Tracheophyta</taxon>
        <taxon>Spermatophyta</taxon>
        <taxon>Magnoliopsida</taxon>
        <taxon>eudicotyledons</taxon>
        <taxon>Gunneridae</taxon>
        <taxon>Pentapetalae</taxon>
        <taxon>rosids</taxon>
        <taxon>malvids</taxon>
        <taxon>Malvales</taxon>
        <taxon>Malvaceae</taxon>
        <taxon>Byttnerioideae</taxon>
        <taxon>Theobroma</taxon>
    </lineage>
</organism>
<protein>
    <submittedName>
        <fullName evidence="1">Uncharacterized protein</fullName>
    </submittedName>
</protein>
<reference evidence="1 2" key="1">
    <citation type="journal article" date="2013" name="Genome Biol.">
        <title>The genome sequence of the most widely cultivated cacao type and its use to identify candidate genes regulating pod color.</title>
        <authorList>
            <person name="Motamayor J.C."/>
            <person name="Mockaitis K."/>
            <person name="Schmutz J."/>
            <person name="Haiminen N."/>
            <person name="Iii D.L."/>
            <person name="Cornejo O."/>
            <person name="Findley S.D."/>
            <person name="Zheng P."/>
            <person name="Utro F."/>
            <person name="Royaert S."/>
            <person name="Saski C."/>
            <person name="Jenkins J."/>
            <person name="Podicheti R."/>
            <person name="Zhao M."/>
            <person name="Scheffler B.E."/>
            <person name="Stack J.C."/>
            <person name="Feltus F.A."/>
            <person name="Mustiga G.M."/>
            <person name="Amores F."/>
            <person name="Phillips W."/>
            <person name="Marelli J.P."/>
            <person name="May G.D."/>
            <person name="Shapiro H."/>
            <person name="Ma J."/>
            <person name="Bustamante C.D."/>
            <person name="Schnell R.J."/>
            <person name="Main D."/>
            <person name="Gilbert D."/>
            <person name="Parida L."/>
            <person name="Kuhn D.N."/>
        </authorList>
    </citation>
    <scope>NUCLEOTIDE SEQUENCE [LARGE SCALE GENOMIC DNA]</scope>
    <source>
        <strain evidence="2">cv. Matina 1-6</strain>
    </source>
</reference>
<evidence type="ECO:0000313" key="2">
    <source>
        <dbReference type="Proteomes" id="UP000026915"/>
    </source>
</evidence>
<gene>
    <name evidence="1" type="ORF">TCM_045172</name>
</gene>
<dbReference type="Gramene" id="EOY19821">
    <property type="protein sequence ID" value="EOY19821"/>
    <property type="gene ID" value="TCM_045172"/>
</dbReference>
<dbReference type="Pfam" id="PF14223">
    <property type="entry name" value="Retrotran_gag_2"/>
    <property type="match status" value="1"/>
</dbReference>
<proteinExistence type="predicted"/>
<name>A0A061FRW7_THECC</name>
<dbReference type="Proteomes" id="UP000026915">
    <property type="component" value="Chromosome 10"/>
</dbReference>
<keyword evidence="2" id="KW-1185">Reference proteome</keyword>
<accession>A0A061FRW7</accession>
<dbReference type="InParanoid" id="A0A061FRW7"/>
<dbReference type="AlphaFoldDB" id="A0A061FRW7"/>